<keyword evidence="10" id="KW-0234">DNA repair</keyword>
<comment type="catalytic activity">
    <reaction evidence="14">
        <text>L-threonyl-[protein] + ATP = O-phospho-L-threonyl-[protein] + ADP + H(+)</text>
        <dbReference type="Rhea" id="RHEA:46608"/>
        <dbReference type="Rhea" id="RHEA-COMP:11060"/>
        <dbReference type="Rhea" id="RHEA-COMP:11605"/>
        <dbReference type="ChEBI" id="CHEBI:15378"/>
        <dbReference type="ChEBI" id="CHEBI:30013"/>
        <dbReference type="ChEBI" id="CHEBI:30616"/>
        <dbReference type="ChEBI" id="CHEBI:61977"/>
        <dbReference type="ChEBI" id="CHEBI:456216"/>
        <dbReference type="EC" id="2.7.11.1"/>
    </reaction>
</comment>
<dbReference type="FunFam" id="1.10.1070.11:FF:000024">
    <property type="entry name" value="Serine/threonine-protein kinase ATR"/>
    <property type="match status" value="1"/>
</dbReference>
<dbReference type="Pfam" id="PF00454">
    <property type="entry name" value="PI3_PI4_kinase"/>
    <property type="match status" value="1"/>
</dbReference>
<evidence type="ECO:0000256" key="15">
    <source>
        <dbReference type="ARBA" id="ARBA00048679"/>
    </source>
</evidence>
<dbReference type="Gene3D" id="3.30.1010.10">
    <property type="entry name" value="Phosphatidylinositol 3-kinase Catalytic Subunit, Chain A, domain 4"/>
    <property type="match status" value="1"/>
</dbReference>
<keyword evidence="8" id="KW-0418">Kinase</keyword>
<evidence type="ECO:0000256" key="2">
    <source>
        <dbReference type="ARBA" id="ARBA00010769"/>
    </source>
</evidence>
<dbReference type="Gene3D" id="1.25.10.10">
    <property type="entry name" value="Leucine-rich Repeat Variant"/>
    <property type="match status" value="1"/>
</dbReference>
<dbReference type="InterPro" id="IPR003152">
    <property type="entry name" value="FATC_dom"/>
</dbReference>
<dbReference type="InterPro" id="IPR012993">
    <property type="entry name" value="UME"/>
</dbReference>
<evidence type="ECO:0000259" key="18">
    <source>
        <dbReference type="PROSITE" id="PS51190"/>
    </source>
</evidence>
<comment type="subcellular location">
    <subcellularLocation>
        <location evidence="1">Nucleus</location>
    </subcellularLocation>
</comment>
<comment type="similarity">
    <text evidence="2">Belongs to the PI3/PI4-kinase family. ATM subfamily.</text>
</comment>
<keyword evidence="4" id="KW-0723">Serine/threonine-protein kinase</keyword>
<dbReference type="SUPFAM" id="SSF56112">
    <property type="entry name" value="Protein kinase-like (PK-like)"/>
    <property type="match status" value="1"/>
</dbReference>
<evidence type="ECO:0000313" key="19">
    <source>
        <dbReference type="EMBL" id="KZM90214.1"/>
    </source>
</evidence>
<evidence type="ECO:0000313" key="20">
    <source>
        <dbReference type="EMBL" id="WOH04330.1"/>
    </source>
</evidence>
<dbReference type="GO" id="GO:0005524">
    <property type="term" value="F:ATP binding"/>
    <property type="evidence" value="ECO:0007669"/>
    <property type="project" value="UniProtKB-KW"/>
</dbReference>
<dbReference type="GO" id="GO:0000723">
    <property type="term" value="P:telomere maintenance"/>
    <property type="evidence" value="ECO:0007669"/>
    <property type="project" value="TreeGrafter"/>
</dbReference>
<dbReference type="OMA" id="YTVYSQM"/>
<evidence type="ECO:0000259" key="17">
    <source>
        <dbReference type="PROSITE" id="PS51189"/>
    </source>
</evidence>
<dbReference type="SMART" id="SM01343">
    <property type="entry name" value="FATC"/>
    <property type="match status" value="1"/>
</dbReference>
<dbReference type="InterPro" id="IPR018936">
    <property type="entry name" value="PI3/4_kinase_CS"/>
</dbReference>
<evidence type="ECO:0000256" key="7">
    <source>
        <dbReference type="ARBA" id="ARBA00022763"/>
    </source>
</evidence>
<keyword evidence="6" id="KW-0547">Nucleotide-binding</keyword>
<dbReference type="CDD" id="cd00892">
    <property type="entry name" value="PIKKc_ATR"/>
    <property type="match status" value="1"/>
</dbReference>
<dbReference type="SMART" id="SM00146">
    <property type="entry name" value="PI3Kc"/>
    <property type="match status" value="1"/>
</dbReference>
<feature type="domain" description="FATC" evidence="18">
    <location>
        <begin position="2701"/>
        <end position="2733"/>
    </location>
</feature>
<dbReference type="GO" id="GO:0000077">
    <property type="term" value="P:DNA damage checkpoint signaling"/>
    <property type="evidence" value="ECO:0007669"/>
    <property type="project" value="TreeGrafter"/>
</dbReference>
<dbReference type="InterPro" id="IPR036940">
    <property type="entry name" value="PI3/4_kinase_cat_sf"/>
</dbReference>
<protein>
    <recommendedName>
        <fullName evidence="13">Serine/threonine-protein kinase ATR</fullName>
        <ecNumber evidence="3">2.7.11.1</ecNumber>
    </recommendedName>
</protein>
<evidence type="ECO:0000256" key="9">
    <source>
        <dbReference type="ARBA" id="ARBA00022840"/>
    </source>
</evidence>
<dbReference type="GO" id="GO:0006281">
    <property type="term" value="P:DNA repair"/>
    <property type="evidence" value="ECO:0007669"/>
    <property type="project" value="UniProtKB-KW"/>
</dbReference>
<dbReference type="InterPro" id="IPR011009">
    <property type="entry name" value="Kinase-like_dom_sf"/>
</dbReference>
<dbReference type="InterPro" id="IPR057564">
    <property type="entry name" value="HEAT_ATR"/>
</dbReference>
<dbReference type="InterPro" id="IPR003151">
    <property type="entry name" value="PIK-rel_kinase_FAT"/>
</dbReference>
<keyword evidence="7" id="KW-0227">DNA damage</keyword>
<dbReference type="FunFam" id="3.30.1010.10:FF:000036">
    <property type="entry name" value="Serine/threonine-protein kinase ATR"/>
    <property type="match status" value="1"/>
</dbReference>
<evidence type="ECO:0000256" key="12">
    <source>
        <dbReference type="ARBA" id="ARBA00023306"/>
    </source>
</evidence>
<dbReference type="PROSITE" id="PS51189">
    <property type="entry name" value="FAT"/>
    <property type="match status" value="1"/>
</dbReference>
<keyword evidence="5" id="KW-0808">Transferase</keyword>
<dbReference type="Proteomes" id="UP000077755">
    <property type="component" value="Chromosome 6"/>
</dbReference>
<evidence type="ECO:0000256" key="5">
    <source>
        <dbReference type="ARBA" id="ARBA00022679"/>
    </source>
</evidence>
<dbReference type="PROSITE" id="PS00916">
    <property type="entry name" value="PI3_4_KINASE_2"/>
    <property type="match status" value="1"/>
</dbReference>
<gene>
    <name evidence="19" type="ORF">DCAR_022421</name>
    <name evidence="20" type="ORF">DCAR_0623739</name>
</gene>
<dbReference type="Gramene" id="KZM90214">
    <property type="protein sequence ID" value="KZM90214"/>
    <property type="gene ID" value="DCAR_022421"/>
</dbReference>
<evidence type="ECO:0000256" key="10">
    <source>
        <dbReference type="ARBA" id="ARBA00023204"/>
    </source>
</evidence>
<feature type="domain" description="FAT" evidence="17">
    <location>
        <begin position="1673"/>
        <end position="2281"/>
    </location>
</feature>
<dbReference type="InterPro" id="IPR014009">
    <property type="entry name" value="PIK_FAT"/>
</dbReference>
<accession>A0A164VE58</accession>
<evidence type="ECO:0000256" key="8">
    <source>
        <dbReference type="ARBA" id="ARBA00022777"/>
    </source>
</evidence>
<keyword evidence="11" id="KW-0539">Nucleus</keyword>
<dbReference type="InterPro" id="IPR000403">
    <property type="entry name" value="PI3/4_kinase_cat_dom"/>
</dbReference>
<evidence type="ECO:0000256" key="6">
    <source>
        <dbReference type="ARBA" id="ARBA00022741"/>
    </source>
</evidence>
<dbReference type="InterPro" id="IPR016024">
    <property type="entry name" value="ARM-type_fold"/>
</dbReference>
<keyword evidence="21" id="KW-1185">Reference proteome</keyword>
<dbReference type="Gene3D" id="1.25.40.10">
    <property type="entry name" value="Tetratricopeptide repeat domain"/>
    <property type="match status" value="1"/>
</dbReference>
<dbReference type="KEGG" id="dcr:108226421"/>
<evidence type="ECO:0000259" key="16">
    <source>
        <dbReference type="PROSITE" id="PS50290"/>
    </source>
</evidence>
<dbReference type="Pfam" id="PF08064">
    <property type="entry name" value="UME"/>
    <property type="match status" value="1"/>
</dbReference>
<dbReference type="Pfam" id="PF02260">
    <property type="entry name" value="FATC"/>
    <property type="match status" value="1"/>
</dbReference>
<evidence type="ECO:0000256" key="11">
    <source>
        <dbReference type="ARBA" id="ARBA00023242"/>
    </source>
</evidence>
<evidence type="ECO:0000256" key="4">
    <source>
        <dbReference type="ARBA" id="ARBA00022527"/>
    </source>
</evidence>
<dbReference type="GO" id="GO:0004674">
    <property type="term" value="F:protein serine/threonine kinase activity"/>
    <property type="evidence" value="ECO:0007669"/>
    <property type="project" value="UniProtKB-KW"/>
</dbReference>
<dbReference type="PROSITE" id="PS50290">
    <property type="entry name" value="PI3_4_KINASE_3"/>
    <property type="match status" value="1"/>
</dbReference>
<dbReference type="STRING" id="79200.A0A164VE58"/>
<evidence type="ECO:0000256" key="3">
    <source>
        <dbReference type="ARBA" id="ARBA00012513"/>
    </source>
</evidence>
<dbReference type="Pfam" id="PF23593">
    <property type="entry name" value="HEAT_ATR"/>
    <property type="match status" value="1"/>
</dbReference>
<dbReference type="Pfam" id="PF25030">
    <property type="entry name" value="M-HEAT_ATR"/>
    <property type="match status" value="1"/>
</dbReference>
<dbReference type="GO" id="GO:0005694">
    <property type="term" value="C:chromosome"/>
    <property type="evidence" value="ECO:0007669"/>
    <property type="project" value="TreeGrafter"/>
</dbReference>
<proteinExistence type="inferred from homology"/>
<reference evidence="19" key="1">
    <citation type="journal article" date="2016" name="Nat. Genet.">
        <title>A high-quality carrot genome assembly provides new insights into carotenoid accumulation and asterid genome evolution.</title>
        <authorList>
            <person name="Iorizzo M."/>
            <person name="Ellison S."/>
            <person name="Senalik D."/>
            <person name="Zeng P."/>
            <person name="Satapoomin P."/>
            <person name="Huang J."/>
            <person name="Bowman M."/>
            <person name="Iovene M."/>
            <person name="Sanseverino W."/>
            <person name="Cavagnaro P."/>
            <person name="Yildiz M."/>
            <person name="Macko-Podgorni A."/>
            <person name="Moranska E."/>
            <person name="Grzebelus E."/>
            <person name="Grzebelus D."/>
            <person name="Ashrafi H."/>
            <person name="Zheng Z."/>
            <person name="Cheng S."/>
            <person name="Spooner D."/>
            <person name="Van Deynze A."/>
            <person name="Simon P."/>
        </authorList>
    </citation>
    <scope>NUCLEOTIDE SEQUENCE [LARGE SCALE GENOMIC DNA]</scope>
    <source>
        <tissue evidence="19">Leaf</tissue>
    </source>
</reference>
<dbReference type="PROSITE" id="PS51190">
    <property type="entry name" value="FATC"/>
    <property type="match status" value="1"/>
</dbReference>
<keyword evidence="9" id="KW-0067">ATP-binding</keyword>
<dbReference type="InterPro" id="IPR011990">
    <property type="entry name" value="TPR-like_helical_dom_sf"/>
</dbReference>
<evidence type="ECO:0000256" key="13">
    <source>
        <dbReference type="ARBA" id="ARBA00024420"/>
    </source>
</evidence>
<dbReference type="SUPFAM" id="SSF48371">
    <property type="entry name" value="ARM repeat"/>
    <property type="match status" value="1"/>
</dbReference>
<dbReference type="InterPro" id="IPR056802">
    <property type="entry name" value="ATR-like_M-HEAT"/>
</dbReference>
<evidence type="ECO:0000256" key="14">
    <source>
        <dbReference type="ARBA" id="ARBA00047899"/>
    </source>
</evidence>
<dbReference type="SUPFAM" id="SSF48452">
    <property type="entry name" value="TPR-like"/>
    <property type="match status" value="1"/>
</dbReference>
<dbReference type="GO" id="GO:0005634">
    <property type="term" value="C:nucleus"/>
    <property type="evidence" value="ECO:0007669"/>
    <property type="project" value="UniProtKB-SubCell"/>
</dbReference>
<comment type="catalytic activity">
    <reaction evidence="15">
        <text>L-seryl-[protein] + ATP = O-phospho-L-seryl-[protein] + ADP + H(+)</text>
        <dbReference type="Rhea" id="RHEA:17989"/>
        <dbReference type="Rhea" id="RHEA-COMP:9863"/>
        <dbReference type="Rhea" id="RHEA-COMP:11604"/>
        <dbReference type="ChEBI" id="CHEBI:15378"/>
        <dbReference type="ChEBI" id="CHEBI:29999"/>
        <dbReference type="ChEBI" id="CHEBI:30616"/>
        <dbReference type="ChEBI" id="CHEBI:83421"/>
        <dbReference type="ChEBI" id="CHEBI:456216"/>
        <dbReference type="EC" id="2.7.11.1"/>
    </reaction>
</comment>
<reference evidence="20" key="2">
    <citation type="submission" date="2022-03" db="EMBL/GenBank/DDBJ databases">
        <title>Draft title - Genomic analysis of global carrot germplasm unveils the trajectory of domestication and the origin of high carotenoid orange carrot.</title>
        <authorList>
            <person name="Iorizzo M."/>
            <person name="Ellison S."/>
            <person name="Senalik D."/>
            <person name="Macko-Podgorni A."/>
            <person name="Grzebelus D."/>
            <person name="Bostan H."/>
            <person name="Rolling W."/>
            <person name="Curaba J."/>
            <person name="Simon P."/>
        </authorList>
    </citation>
    <scope>NUCLEOTIDE SEQUENCE</scope>
    <source>
        <tissue evidence="20">Leaf</tissue>
    </source>
</reference>
<evidence type="ECO:0000256" key="1">
    <source>
        <dbReference type="ARBA" id="ARBA00004123"/>
    </source>
</evidence>
<evidence type="ECO:0000313" key="21">
    <source>
        <dbReference type="Proteomes" id="UP000077755"/>
    </source>
</evidence>
<dbReference type="SMART" id="SM00802">
    <property type="entry name" value="UME"/>
    <property type="match status" value="1"/>
</dbReference>
<feature type="domain" description="PI3K/PI4K catalytic" evidence="16">
    <location>
        <begin position="2390"/>
        <end position="2703"/>
    </location>
</feature>
<dbReference type="EMBL" id="LNRQ01000006">
    <property type="protein sequence ID" value="KZM90214.1"/>
    <property type="molecule type" value="Genomic_DNA"/>
</dbReference>
<dbReference type="EMBL" id="CP093348">
    <property type="protein sequence ID" value="WOH04330.1"/>
    <property type="molecule type" value="Genomic_DNA"/>
</dbReference>
<dbReference type="OrthoDB" id="381190at2759"/>
<dbReference type="InterPro" id="IPR011989">
    <property type="entry name" value="ARM-like"/>
</dbReference>
<dbReference type="InterPro" id="IPR050517">
    <property type="entry name" value="DDR_Repair_Kinase"/>
</dbReference>
<sequence length="2733" mass="307450">MAKNLSSLVHELRERIAASSSTPPLNRTGGDDQNDDALEIRFRAVIPNLLHTYVVPSSTANDREVTAILKLLTYTANNIPGVYFHGNSAAVLPIICRILPFFAEPSFCSRHGVIFETVGSLLSLLRTGDRDMFRQFFMDTMLVIEDLQYVASQSDLASHSNSSKVSLKCFCESLGGISSTALLSDIPACSKPTTGYGILINLTGRSRWQPFAIWTIKLLSKFLTEGTLYVEGLINTSCVVAACTLLCYGNGDLQMACFDFTRVIGAVLNSEMVPSEKIIRSISTILSEHEELPWVFRNTSYDSSLGECLNALHSICPDDVVKLTATDFVNVFAVSMQKTRSPELKAALCSAYVRIAKSCPPHIWRPETLLDMICSSKPSFVFIECFQVALSTLVPDLLTEVTKNNGSVDHSHLANNKFEVLRVGEKRSCQAAEVLKAKRRKKTEVFIECTSDFQDMGKLNCITSEREKEYANYLRSSLVSFLERLQPPDDKTTFLAPDIALMALSTICIVFCGYVPTEFSRCMLVHMRGWISWVCEQARQGLSITLELSIFLEAIHCVLLTERFFSMENKLFQNENSAAEFMQYVLKLPWTNSFGITDQHLQWKAKCLSLQVVSKMVSLSQSGSNLEVLDLGLRDEAEVVRMEAIIAMPVIVFWSGSGMLTHILKRMGYLEREHNEQIRKIIPHCMGYLACLCGSCTGVGLCESECKLFLKINNEKLNWSLDHLMRGFWCSKCDQSVANSIGLHSLDMHHHKILGLQLDLNTDYVQLLSIFFDLLYDNSSEEVQISCVEMIRRVLAHGTTEVLLETRSVWIKCIDFLLFHRNKAVRDAFNPQIGFFLEDRILNCLFLDEETGEKTKEQKFLDKIKHALAAADDPHLYDTLLEATSEIMNTVDTNNQLFLFSLILLVDQLDNPHVTVRMTASRLIHRSCSFHFKGGLEVILNKVAYIRDELYDYLCIRLTTRPEIVNEFAVSVLSVEMNELVKRLIPVVLPKLITIQHSNDLQVVTLNNLAKCLDTDIDMVKLIVDWIPKVLAFALHQADRRVLESALLFYHEHAKSDKQEIFAAALPALLDELVCFVDQGDSDETSKRLSRVPQVIKEVARILTGTDDDLPGFLRNHFAGLLNRISRKMLHSEDISLQIQAMKRIEMLIGMMGAHLSTYVPKLMVLLMHAVDKESLQNEGLAVLHFFIKQLGKVSPSSTQHVISQVFAALTPFLEKDKENSSSHMNKIVEILEELVFENRSILKQHIREFTLLPRISALARVNKVIEEVRGVITLKDQLLDVVEGLNHENLNVRYMVACELSKLLNLRREEVTAVVTGEGDSDMDVLSSLIASLLRGCAEESRTSVGQRLKLVCADCLGALGAVDPAKVKGFSSQRFKIACSDDDLIFELIHKHLARAFRAAPDTNIQDSAALAIQELLKMAGCEASLDENVAASTLQTVKDKQSSKIPVFRVGTNSASSKMNGRGQILWDRFSNYVKEIIAPCLTSKYHLPNVADSAVVGPIYRASMSFRTWIYLWIKKLTVHATGSRSCIFTACRGIIRHDVQTATYLLPYLVLNAVCHGNEEARHGITEEILCVLDSAASGNNAAAVPRISSGKSEVCIQAVFTLLDSLGQWMDDVEQELALSQSLQVSTSKQQVSKLKDQSKDPSSNPDQLLVQCRYVSELLAAIPKVTLAKASFKCQAYARSLLYFESHVREKSGSFNPAAERGGVFEDEDVSYLMEIYSGLDEPDGLSGLACLRKSKSLQDQLAINKKAGNWAEVLTSCEQALQMEPKSVQRHSDVLNCLLNMCHLQAVVTHVDGLISRIPQYKKTWCMQGVQAAWRLGMWDLMDEFLDGANEEGLVCSSSESNASFDMDVAKILQALMRKDQFSVVEKIAMSKQALIAPLAAAGMDSYTRAYPFIVKLHMLHELEDFHSLLEGDSFRNKLFHVSEPEFAKRMANWDSRLRYTQPSIWAREPLLAFRRLVFGASRLGSQVGNCWLQYAKLCRSAGHYETANRAILEAKALGSPNVHMEKAKLMWSTRQSDSAIAELQQSLLNMPMEVVGSVTISSITSHSLIPLNISRMPPCSTQVTNENLDIAKTLLLYSRWTHYTGQKQKEDVINLYARVRELQPKWEKGYFYLAKYYDEVLVDARKRQEENSELGTKAILSAGSSNTEKLWWSYLPDTLICYAKGLHRGHRNLFQALPRLLTLWFDFGSIYQRSGSSSSKDMKNVNGKLLGIMRGCLNDLPTYQWLTVLPQLVSRICHQNDEIVRLVKRIITSVLKQFPQQALWIMAAVSKSTVSSRREAAAAIMQEARKDFPLVDGKTLFVQFASLIDHLIRLCFHAGQSKSRVINISTEFSSLKRMMPLEIIMPLQQSLTVSLPTYEPKMTSSLTSCIFSSDLPTILGIADEAEILSSLQRPKKIVLLGSDGIERPFLCKPKDDLRKDARMMEFNAMINRLLSKSPESRRRKLYIRTFAVIPLTEDCGMVEWVPHTRGLRHILQDIYISCGKFDRQKTNPQIKRIYDQCQGKISEDEMLKKKILPMFPPVFHKWFLNTFSEPAAWFRARVAYAQTTAVWSMVGHIVGLGDRHGENILFDSTTGDCVHVDFSCLFDKGLQLEKPELVPFRLTQNMIDGLGITGYEGIFLKVCEITLSILRTHRETLMSVLETFIHDPLVEWTKSHKSSGVEVQNPHAQRAISNIEARLQGVVVGVRAAPSLPLAVEGQARRLIAEAVAHENLGKMYIWWMPWF</sequence>
<keyword evidence="12" id="KW-0131">Cell cycle</keyword>
<dbReference type="Gene3D" id="1.10.1070.11">
    <property type="entry name" value="Phosphatidylinositol 3-/4-kinase, catalytic domain"/>
    <property type="match status" value="1"/>
</dbReference>
<dbReference type="PANTHER" id="PTHR11139:SF69">
    <property type="entry name" value="SERINE_THREONINE-PROTEIN KINASE ATR"/>
    <property type="match status" value="1"/>
</dbReference>
<name>A0A164VE58_DAUCS</name>
<organism evidence="19">
    <name type="scientific">Daucus carota subsp. sativus</name>
    <name type="common">Carrot</name>
    <dbReference type="NCBI Taxonomy" id="79200"/>
    <lineage>
        <taxon>Eukaryota</taxon>
        <taxon>Viridiplantae</taxon>
        <taxon>Streptophyta</taxon>
        <taxon>Embryophyta</taxon>
        <taxon>Tracheophyta</taxon>
        <taxon>Spermatophyta</taxon>
        <taxon>Magnoliopsida</taxon>
        <taxon>eudicotyledons</taxon>
        <taxon>Gunneridae</taxon>
        <taxon>Pentapetalae</taxon>
        <taxon>asterids</taxon>
        <taxon>campanulids</taxon>
        <taxon>Apiales</taxon>
        <taxon>Apiaceae</taxon>
        <taxon>Apioideae</taxon>
        <taxon>Scandiceae</taxon>
        <taxon>Daucinae</taxon>
        <taxon>Daucus</taxon>
        <taxon>Daucus sect. Daucus</taxon>
    </lineage>
</organism>
<dbReference type="PANTHER" id="PTHR11139">
    <property type="entry name" value="ATAXIA TELANGIECTASIA MUTATED ATM -RELATED"/>
    <property type="match status" value="1"/>
</dbReference>
<dbReference type="EC" id="2.7.11.1" evidence="3"/>
<dbReference type="Pfam" id="PF02259">
    <property type="entry name" value="FAT"/>
    <property type="match status" value="1"/>
</dbReference>